<dbReference type="AlphaFoldDB" id="A0A059EXG6"/>
<dbReference type="VEuPathDB" id="MicrosporidiaDB:H312_03078"/>
<dbReference type="Proteomes" id="UP000030655">
    <property type="component" value="Unassembled WGS sequence"/>
</dbReference>
<evidence type="ECO:0000313" key="2">
    <source>
        <dbReference type="Proteomes" id="UP000030655"/>
    </source>
</evidence>
<dbReference type="EMBL" id="KK365260">
    <property type="protein sequence ID" value="KCZ79537.1"/>
    <property type="molecule type" value="Genomic_DNA"/>
</dbReference>
<gene>
    <name evidence="1" type="ORF">H312_03078</name>
</gene>
<protein>
    <submittedName>
        <fullName evidence="1">Uncharacterized protein</fullName>
    </submittedName>
</protein>
<organism evidence="1 2">
    <name type="scientific">Anncaliia algerae PRA339</name>
    <dbReference type="NCBI Taxonomy" id="1288291"/>
    <lineage>
        <taxon>Eukaryota</taxon>
        <taxon>Fungi</taxon>
        <taxon>Fungi incertae sedis</taxon>
        <taxon>Microsporidia</taxon>
        <taxon>Tubulinosematoidea</taxon>
        <taxon>Tubulinosematidae</taxon>
        <taxon>Anncaliia</taxon>
    </lineage>
</organism>
<dbReference type="OrthoDB" id="10289512at2759"/>
<proteinExistence type="predicted"/>
<sequence>MVFFYKVVLFITFYTEKICCSMFNVSDDKDILCEPKPTENTPCIRKMDKYLEEIHNELKLLKSRECKIQSEKESNLKIIKFLYDLHHKNFFNGKNFSMKYNGELEDIRTHLSIPTISSRLIKMVGFISNNLKLSKSGASFRSCFLFLLYKYNELHNIQLFNLLEHVKFLHERLLLSHKNGILVWDQPSFDMVGKFKECLFNQGIEKKFFQAF</sequence>
<reference evidence="2" key="1">
    <citation type="submission" date="2013-02" db="EMBL/GenBank/DDBJ databases">
        <authorList>
            <consortium name="The Broad Institute Genome Sequencing Platform"/>
            <person name="Cuomo C."/>
            <person name="Becnel J."/>
            <person name="Sanscrainte N."/>
            <person name="Walker B."/>
            <person name="Young S.K."/>
            <person name="Zeng Q."/>
            <person name="Gargeya S."/>
            <person name="Fitzgerald M."/>
            <person name="Haas B."/>
            <person name="Abouelleil A."/>
            <person name="Alvarado L."/>
            <person name="Arachchi H.M."/>
            <person name="Berlin A.M."/>
            <person name="Chapman S.B."/>
            <person name="Dewar J."/>
            <person name="Goldberg J."/>
            <person name="Griggs A."/>
            <person name="Gujja S."/>
            <person name="Hansen M."/>
            <person name="Howarth C."/>
            <person name="Imamovic A."/>
            <person name="Larimer J."/>
            <person name="McCowan C."/>
            <person name="Murphy C."/>
            <person name="Neiman D."/>
            <person name="Pearson M."/>
            <person name="Priest M."/>
            <person name="Roberts A."/>
            <person name="Saif S."/>
            <person name="Shea T."/>
            <person name="Sisk P."/>
            <person name="Sykes S."/>
            <person name="Wortman J."/>
            <person name="Nusbaum C."/>
            <person name="Birren B."/>
        </authorList>
    </citation>
    <scope>NUCLEOTIDE SEQUENCE [LARGE SCALE GENOMIC DNA]</scope>
    <source>
        <strain evidence="2">PRA339</strain>
    </source>
</reference>
<dbReference type="HOGENOM" id="CLU_1539632_0_0_1"/>
<accession>A0A059EXG6</accession>
<reference evidence="1 2" key="2">
    <citation type="submission" date="2014-03" db="EMBL/GenBank/DDBJ databases">
        <title>The Genome Sequence of Anncaliia algerae insect isolate PRA339.</title>
        <authorList>
            <consortium name="The Broad Institute Genome Sequencing Platform"/>
            <consortium name="The Broad Institute Genome Sequencing Center for Infectious Disease"/>
            <person name="Cuomo C."/>
            <person name="Becnel J."/>
            <person name="Sanscrainte N."/>
            <person name="Walker B."/>
            <person name="Young S.K."/>
            <person name="Zeng Q."/>
            <person name="Gargeya S."/>
            <person name="Fitzgerald M."/>
            <person name="Haas B."/>
            <person name="Abouelleil A."/>
            <person name="Alvarado L."/>
            <person name="Arachchi H.M."/>
            <person name="Berlin A.M."/>
            <person name="Chapman S.B."/>
            <person name="Dewar J."/>
            <person name="Goldberg J."/>
            <person name="Griggs A."/>
            <person name="Gujja S."/>
            <person name="Hansen M."/>
            <person name="Howarth C."/>
            <person name="Imamovic A."/>
            <person name="Larimer J."/>
            <person name="McCowan C."/>
            <person name="Murphy C."/>
            <person name="Neiman D."/>
            <person name="Pearson M."/>
            <person name="Priest M."/>
            <person name="Roberts A."/>
            <person name="Saif S."/>
            <person name="Shea T."/>
            <person name="Sisk P."/>
            <person name="Sykes S."/>
            <person name="Wortman J."/>
            <person name="Nusbaum C."/>
            <person name="Birren B."/>
        </authorList>
    </citation>
    <scope>NUCLEOTIDE SEQUENCE [LARGE SCALE GENOMIC DNA]</scope>
    <source>
        <strain evidence="1 2">PRA339</strain>
    </source>
</reference>
<name>A0A059EXG6_9MICR</name>
<evidence type="ECO:0000313" key="1">
    <source>
        <dbReference type="EMBL" id="KCZ79537.1"/>
    </source>
</evidence>
<keyword evidence="2" id="KW-1185">Reference proteome</keyword>